<proteinExistence type="predicted"/>
<gene>
    <name evidence="1" type="ORF">FJTKL_08228</name>
</gene>
<organism evidence="1 2">
    <name type="scientific">Diaporthe vaccinii</name>
    <dbReference type="NCBI Taxonomy" id="105482"/>
    <lineage>
        <taxon>Eukaryota</taxon>
        <taxon>Fungi</taxon>
        <taxon>Dikarya</taxon>
        <taxon>Ascomycota</taxon>
        <taxon>Pezizomycotina</taxon>
        <taxon>Sordariomycetes</taxon>
        <taxon>Sordariomycetidae</taxon>
        <taxon>Diaporthales</taxon>
        <taxon>Diaporthaceae</taxon>
        <taxon>Diaporthe</taxon>
        <taxon>Diaporthe eres species complex</taxon>
    </lineage>
</organism>
<name>A0ABR4ES63_9PEZI</name>
<protein>
    <submittedName>
        <fullName evidence="1">Uncharacterized protein</fullName>
    </submittedName>
</protein>
<evidence type="ECO:0000313" key="1">
    <source>
        <dbReference type="EMBL" id="KAL2285268.1"/>
    </source>
</evidence>
<evidence type="ECO:0000313" key="2">
    <source>
        <dbReference type="Proteomes" id="UP001600888"/>
    </source>
</evidence>
<dbReference type="Proteomes" id="UP001600888">
    <property type="component" value="Unassembled WGS sequence"/>
</dbReference>
<keyword evidence="2" id="KW-1185">Reference proteome</keyword>
<comment type="caution">
    <text evidence="1">The sequence shown here is derived from an EMBL/GenBank/DDBJ whole genome shotgun (WGS) entry which is preliminary data.</text>
</comment>
<sequence>MITILVVRLAPMRSRTDGRPPFFDESGFSDAVAEAWGRIRGLPPSWRSCVAALGRKRRCWWREGWLT</sequence>
<reference evidence="1 2" key="1">
    <citation type="submission" date="2024-03" db="EMBL/GenBank/DDBJ databases">
        <title>A high-quality draft genome sequence of Diaporthe vaccinii, a causative agent of upright dieback and viscid rot disease in cranberry plants.</title>
        <authorList>
            <person name="Sarrasin M."/>
            <person name="Lang B.F."/>
            <person name="Burger G."/>
        </authorList>
    </citation>
    <scope>NUCLEOTIDE SEQUENCE [LARGE SCALE GENOMIC DNA]</scope>
    <source>
        <strain evidence="1 2">IS7</strain>
    </source>
</reference>
<accession>A0ABR4ES63</accession>
<dbReference type="EMBL" id="JBAWTH010000031">
    <property type="protein sequence ID" value="KAL2285268.1"/>
    <property type="molecule type" value="Genomic_DNA"/>
</dbReference>